<dbReference type="EMBL" id="PPTA01000014">
    <property type="protein sequence ID" value="TFA99509.1"/>
    <property type="molecule type" value="Genomic_DNA"/>
</dbReference>
<accession>A0ABY2GUC0</accession>
<dbReference type="GeneID" id="300580428"/>
<dbReference type="RefSeq" id="XP_073555711.1">
    <property type="nucleotide sequence ID" value="XM_073705978.1"/>
</dbReference>
<comment type="caution">
    <text evidence="1">The sequence shown here is derived from an EMBL/GenBank/DDBJ whole genome shotgun (WGS) entry which is preliminary data.</text>
</comment>
<protein>
    <recommendedName>
        <fullName evidence="3">SSCRP protein</fullName>
    </recommendedName>
</protein>
<name>A0ABY2GUC0_9HYPO</name>
<sequence>MARATVHVQNQQAAKLCLDCPRSASAPTVHSFPQQYHRVAFRRRLALSPNDHRLRWATRHKGVTTTTTAAQPQHTPDLAIPICTCAIGVYGSCTKHVWSTPSLIQAFLSLAGAATLGFEAIVSLHSTAQECAWCVTYSVYDALKLGLPLAWHFARNLRMSLSVSVWNDNRAGLQHG</sequence>
<evidence type="ECO:0000313" key="1">
    <source>
        <dbReference type="EMBL" id="TFA99509.1"/>
    </source>
</evidence>
<evidence type="ECO:0000313" key="2">
    <source>
        <dbReference type="Proteomes" id="UP001642720"/>
    </source>
</evidence>
<keyword evidence="2" id="KW-1185">Reference proteome</keyword>
<reference evidence="1 2" key="1">
    <citation type="submission" date="2018-01" db="EMBL/GenBank/DDBJ databases">
        <title>Genome characterization of the sugarcane-associated fungus Trichoderma ghanense CCMA-1212 and their application in lignocelulose bioconversion.</title>
        <authorList>
            <person name="Steindorff A.S."/>
            <person name="Mendes T.D."/>
            <person name="Vilela E.S.D."/>
            <person name="Rodrigues D.S."/>
            <person name="Formighieri E.F."/>
            <person name="Melo I.S."/>
            <person name="Favaro L.C.L."/>
        </authorList>
    </citation>
    <scope>NUCLEOTIDE SEQUENCE [LARGE SCALE GENOMIC DNA]</scope>
    <source>
        <strain evidence="1 2">CCMA-1212</strain>
    </source>
</reference>
<proteinExistence type="predicted"/>
<gene>
    <name evidence="1" type="ORF">CCMA1212_008870</name>
</gene>
<dbReference type="Proteomes" id="UP001642720">
    <property type="component" value="Unassembled WGS sequence"/>
</dbReference>
<evidence type="ECO:0008006" key="3">
    <source>
        <dbReference type="Google" id="ProtNLM"/>
    </source>
</evidence>
<organism evidence="1 2">
    <name type="scientific">Trichoderma ghanense</name>
    <dbReference type="NCBI Taxonomy" id="65468"/>
    <lineage>
        <taxon>Eukaryota</taxon>
        <taxon>Fungi</taxon>
        <taxon>Dikarya</taxon>
        <taxon>Ascomycota</taxon>
        <taxon>Pezizomycotina</taxon>
        <taxon>Sordariomycetes</taxon>
        <taxon>Hypocreomycetidae</taxon>
        <taxon>Hypocreales</taxon>
        <taxon>Hypocreaceae</taxon>
        <taxon>Trichoderma</taxon>
    </lineage>
</organism>